<evidence type="ECO:0000313" key="2">
    <source>
        <dbReference type="EMBL" id="CAB4007479.1"/>
    </source>
</evidence>
<name>A0A7D9EES8_PARCT</name>
<organism evidence="2 3">
    <name type="scientific">Paramuricea clavata</name>
    <name type="common">Red gorgonian</name>
    <name type="synonym">Violescent sea-whip</name>
    <dbReference type="NCBI Taxonomy" id="317549"/>
    <lineage>
        <taxon>Eukaryota</taxon>
        <taxon>Metazoa</taxon>
        <taxon>Cnidaria</taxon>
        <taxon>Anthozoa</taxon>
        <taxon>Octocorallia</taxon>
        <taxon>Malacalcyonacea</taxon>
        <taxon>Plexauridae</taxon>
        <taxon>Paramuricea</taxon>
    </lineage>
</organism>
<dbReference type="OrthoDB" id="5954791at2759"/>
<dbReference type="InterPro" id="IPR036056">
    <property type="entry name" value="Fibrinogen-like_C"/>
</dbReference>
<dbReference type="EMBL" id="CACRXK020005809">
    <property type="protein sequence ID" value="CAB4007479.1"/>
    <property type="molecule type" value="Genomic_DNA"/>
</dbReference>
<dbReference type="PROSITE" id="PS00022">
    <property type="entry name" value="EGF_1"/>
    <property type="match status" value="1"/>
</dbReference>
<evidence type="ECO:0000313" key="3">
    <source>
        <dbReference type="Proteomes" id="UP001152795"/>
    </source>
</evidence>
<gene>
    <name evidence="2" type="ORF">PACLA_8A038076</name>
</gene>
<comment type="caution">
    <text evidence="2">The sequence shown here is derived from an EMBL/GenBank/DDBJ whole genome shotgun (WGS) entry which is preliminary data.</text>
</comment>
<dbReference type="SUPFAM" id="SSF56496">
    <property type="entry name" value="Fibrinogen C-terminal domain-like"/>
    <property type="match status" value="1"/>
</dbReference>
<dbReference type="PROSITE" id="PS01186">
    <property type="entry name" value="EGF_2"/>
    <property type="match status" value="1"/>
</dbReference>
<proteinExistence type="predicted"/>
<accession>A0A7D9EES8</accession>
<keyword evidence="1" id="KW-0245">EGF-like domain</keyword>
<keyword evidence="3" id="KW-1185">Reference proteome</keyword>
<dbReference type="InterPro" id="IPR000742">
    <property type="entry name" value="EGF"/>
</dbReference>
<feature type="disulfide bond" evidence="1">
    <location>
        <begin position="140"/>
        <end position="149"/>
    </location>
</feature>
<dbReference type="Proteomes" id="UP001152795">
    <property type="component" value="Unassembled WGS sequence"/>
</dbReference>
<keyword evidence="1" id="KW-1015">Disulfide bond</keyword>
<dbReference type="PROSITE" id="PS50026">
    <property type="entry name" value="EGF_3"/>
    <property type="match status" value="1"/>
</dbReference>
<reference evidence="2" key="1">
    <citation type="submission" date="2020-04" db="EMBL/GenBank/DDBJ databases">
        <authorList>
            <person name="Alioto T."/>
            <person name="Alioto T."/>
            <person name="Gomez Garrido J."/>
        </authorList>
    </citation>
    <scope>NUCLEOTIDE SEQUENCE</scope>
    <source>
        <strain evidence="2">A484AB</strain>
    </source>
</reference>
<dbReference type="AlphaFoldDB" id="A0A7D9EES8"/>
<sequence>MFNNRPQFIIKAEKNKEFDKSCLIETFNIGNGNIADCLKHCLENCRCQSFQICDKTKCQLCSSHKKGNSSLLHDKDDCVYAMYEMRDLTETFQKLEGQCSSMNCPMKYNCCQQSGICLENKICKPVNSQEQPWKRFTCACPDGYHGDNCDQPITSCQGYAKGSRKSGMYKAVDSIVGLLYSVYCHFDSESAWTLVQSYSFANRSLDHFKKSLSNNRPISENALTWSGYRLSKARMESIKSNSTFLQFTCDYDKDIAIDLNQSDFVQLELQNLKTIVG</sequence>
<evidence type="ECO:0000256" key="1">
    <source>
        <dbReference type="PROSITE-ProRule" id="PRU00076"/>
    </source>
</evidence>
<comment type="caution">
    <text evidence="1">Lacks conserved residue(s) required for the propagation of feature annotation.</text>
</comment>
<protein>
    <submittedName>
        <fullName evidence="2">Uncharacterized protein LOC110062112</fullName>
    </submittedName>
</protein>